<dbReference type="InterPro" id="IPR004136">
    <property type="entry name" value="NMO"/>
</dbReference>
<evidence type="ECO:0000256" key="2">
    <source>
        <dbReference type="ARBA" id="ARBA00009881"/>
    </source>
</evidence>
<dbReference type="SUPFAM" id="SSF51412">
    <property type="entry name" value="Inosine monophosphate dehydrogenase (IMPDH)"/>
    <property type="match status" value="1"/>
</dbReference>
<dbReference type="CDD" id="cd04730">
    <property type="entry name" value="NPD_like"/>
    <property type="match status" value="1"/>
</dbReference>
<gene>
    <name evidence="7" type="ORF">PPERSA_03249</name>
</gene>
<protein>
    <submittedName>
        <fullName evidence="7">Uncharacterized protein</fullName>
    </submittedName>
</protein>
<comment type="caution">
    <text evidence="7">The sequence shown here is derived from an EMBL/GenBank/DDBJ whole genome shotgun (WGS) entry which is preliminary data.</text>
</comment>
<dbReference type="InParanoid" id="A0A0V0QZU5"/>
<evidence type="ECO:0000256" key="4">
    <source>
        <dbReference type="ARBA" id="ARBA00022643"/>
    </source>
</evidence>
<keyword evidence="5" id="KW-0560">Oxidoreductase</keyword>
<dbReference type="EMBL" id="LDAU01000083">
    <property type="protein sequence ID" value="KRX07416.1"/>
    <property type="molecule type" value="Genomic_DNA"/>
</dbReference>
<dbReference type="InterPro" id="IPR013785">
    <property type="entry name" value="Aldolase_TIM"/>
</dbReference>
<dbReference type="OMA" id="AYPEVHH"/>
<dbReference type="Proteomes" id="UP000054937">
    <property type="component" value="Unassembled WGS sequence"/>
</dbReference>
<keyword evidence="6" id="KW-0503">Monooxygenase</keyword>
<sequence>MQKNTNFLQKISQYLKYPLIQAPMAGGSITNEIITEVTKQGCLGSLATGLMKPEQVYNQVKQLNKLMNNVPYNINLFVPEFQNKANRQQIENVWKILKQYDNSLGDLEGRKIPLQYQTDFGEILDIVVKNKNKIVSFTFGCLEGSEIERLKRKNEAFIMGTATNLKEAIYLQDQGVDAIILQGSEAGGHRGSFLFNKGENQQNKPELIQLEDLVGEIIPIIASGGISNKNQIQNYMAQGVDGVSIGTMFLTTKESGIKAKNKNILLENKNIGTTISRCYSGKYARSLNSSFTKNMEKHLDELLPYNIQLKLTQYANTQSDREYGAIYAGSKYYDCQDITVKDLLQELLKGFE</sequence>
<proteinExistence type="inferred from homology"/>
<dbReference type="AlphaFoldDB" id="A0A0V0QZU5"/>
<evidence type="ECO:0000256" key="1">
    <source>
        <dbReference type="ARBA" id="ARBA00001917"/>
    </source>
</evidence>
<dbReference type="OrthoDB" id="10265891at2759"/>
<dbReference type="PANTHER" id="PTHR42747">
    <property type="entry name" value="NITRONATE MONOOXYGENASE-RELATED"/>
    <property type="match status" value="1"/>
</dbReference>
<evidence type="ECO:0000256" key="5">
    <source>
        <dbReference type="ARBA" id="ARBA00023002"/>
    </source>
</evidence>
<evidence type="ECO:0000256" key="3">
    <source>
        <dbReference type="ARBA" id="ARBA00022630"/>
    </source>
</evidence>
<reference evidence="7 8" key="1">
    <citation type="journal article" date="2015" name="Sci. Rep.">
        <title>Genome of the facultative scuticociliatosis pathogen Pseudocohnilembus persalinus provides insight into its virulence through horizontal gene transfer.</title>
        <authorList>
            <person name="Xiong J."/>
            <person name="Wang G."/>
            <person name="Cheng J."/>
            <person name="Tian M."/>
            <person name="Pan X."/>
            <person name="Warren A."/>
            <person name="Jiang C."/>
            <person name="Yuan D."/>
            <person name="Miao W."/>
        </authorList>
    </citation>
    <scope>NUCLEOTIDE SEQUENCE [LARGE SCALE GENOMIC DNA]</scope>
    <source>
        <strain evidence="7">36N120E</strain>
    </source>
</reference>
<keyword evidence="8" id="KW-1185">Reference proteome</keyword>
<keyword evidence="4" id="KW-0288">FMN</keyword>
<dbReference type="Gene3D" id="3.20.20.70">
    <property type="entry name" value="Aldolase class I"/>
    <property type="match status" value="1"/>
</dbReference>
<keyword evidence="3" id="KW-0285">Flavoprotein</keyword>
<evidence type="ECO:0000313" key="8">
    <source>
        <dbReference type="Proteomes" id="UP000054937"/>
    </source>
</evidence>
<dbReference type="PANTHER" id="PTHR42747:SF3">
    <property type="entry name" value="NITRONATE MONOOXYGENASE-RELATED"/>
    <property type="match status" value="1"/>
</dbReference>
<dbReference type="GO" id="GO:0018580">
    <property type="term" value="F:nitronate monooxygenase activity"/>
    <property type="evidence" value="ECO:0007669"/>
    <property type="project" value="InterPro"/>
</dbReference>
<dbReference type="Pfam" id="PF03060">
    <property type="entry name" value="NMO"/>
    <property type="match status" value="1"/>
</dbReference>
<evidence type="ECO:0000256" key="6">
    <source>
        <dbReference type="ARBA" id="ARBA00023033"/>
    </source>
</evidence>
<comment type="cofactor">
    <cofactor evidence="1">
        <name>FMN</name>
        <dbReference type="ChEBI" id="CHEBI:58210"/>
    </cofactor>
</comment>
<name>A0A0V0QZU5_PSEPJ</name>
<evidence type="ECO:0000313" key="7">
    <source>
        <dbReference type="EMBL" id="KRX07416.1"/>
    </source>
</evidence>
<comment type="similarity">
    <text evidence="2">Belongs to the nitronate monooxygenase family. NMO class I subfamily.</text>
</comment>
<accession>A0A0V0QZU5</accession>
<organism evidence="7 8">
    <name type="scientific">Pseudocohnilembus persalinus</name>
    <name type="common">Ciliate</name>
    <dbReference type="NCBI Taxonomy" id="266149"/>
    <lineage>
        <taxon>Eukaryota</taxon>
        <taxon>Sar</taxon>
        <taxon>Alveolata</taxon>
        <taxon>Ciliophora</taxon>
        <taxon>Intramacronucleata</taxon>
        <taxon>Oligohymenophorea</taxon>
        <taxon>Scuticociliatia</taxon>
        <taxon>Philasterida</taxon>
        <taxon>Pseudocohnilembidae</taxon>
        <taxon>Pseudocohnilembus</taxon>
    </lineage>
</organism>